<comment type="caution">
    <text evidence="1">The sequence shown here is derived from an EMBL/GenBank/DDBJ whole genome shotgun (WGS) entry which is preliminary data.</text>
</comment>
<dbReference type="EMBL" id="MU275883">
    <property type="protein sequence ID" value="KAI0048675.1"/>
    <property type="molecule type" value="Genomic_DNA"/>
</dbReference>
<dbReference type="Proteomes" id="UP000814033">
    <property type="component" value="Unassembled WGS sequence"/>
</dbReference>
<organism evidence="1 2">
    <name type="scientific">Auriscalpium vulgare</name>
    <dbReference type="NCBI Taxonomy" id="40419"/>
    <lineage>
        <taxon>Eukaryota</taxon>
        <taxon>Fungi</taxon>
        <taxon>Dikarya</taxon>
        <taxon>Basidiomycota</taxon>
        <taxon>Agaricomycotina</taxon>
        <taxon>Agaricomycetes</taxon>
        <taxon>Russulales</taxon>
        <taxon>Auriscalpiaceae</taxon>
        <taxon>Auriscalpium</taxon>
    </lineage>
</organism>
<evidence type="ECO:0000313" key="1">
    <source>
        <dbReference type="EMBL" id="KAI0048675.1"/>
    </source>
</evidence>
<gene>
    <name evidence="1" type="ORF">FA95DRAFT_1016242</name>
</gene>
<reference evidence="1" key="1">
    <citation type="submission" date="2021-02" db="EMBL/GenBank/DDBJ databases">
        <authorList>
            <consortium name="DOE Joint Genome Institute"/>
            <person name="Ahrendt S."/>
            <person name="Looney B.P."/>
            <person name="Miyauchi S."/>
            <person name="Morin E."/>
            <person name="Drula E."/>
            <person name="Courty P.E."/>
            <person name="Chicoki N."/>
            <person name="Fauchery L."/>
            <person name="Kohler A."/>
            <person name="Kuo A."/>
            <person name="Labutti K."/>
            <person name="Pangilinan J."/>
            <person name="Lipzen A."/>
            <person name="Riley R."/>
            <person name="Andreopoulos W."/>
            <person name="He G."/>
            <person name="Johnson J."/>
            <person name="Barry K.W."/>
            <person name="Grigoriev I.V."/>
            <person name="Nagy L."/>
            <person name="Hibbett D."/>
            <person name="Henrissat B."/>
            <person name="Matheny P.B."/>
            <person name="Labbe J."/>
            <person name="Martin F."/>
        </authorList>
    </citation>
    <scope>NUCLEOTIDE SEQUENCE</scope>
    <source>
        <strain evidence="1">FP105234-sp</strain>
    </source>
</reference>
<reference evidence="1" key="2">
    <citation type="journal article" date="2022" name="New Phytol.">
        <title>Evolutionary transition to the ectomycorrhizal habit in the genomes of a hyperdiverse lineage of mushroom-forming fungi.</title>
        <authorList>
            <person name="Looney B."/>
            <person name="Miyauchi S."/>
            <person name="Morin E."/>
            <person name="Drula E."/>
            <person name="Courty P.E."/>
            <person name="Kohler A."/>
            <person name="Kuo A."/>
            <person name="LaButti K."/>
            <person name="Pangilinan J."/>
            <person name="Lipzen A."/>
            <person name="Riley R."/>
            <person name="Andreopoulos W."/>
            <person name="He G."/>
            <person name="Johnson J."/>
            <person name="Nolan M."/>
            <person name="Tritt A."/>
            <person name="Barry K.W."/>
            <person name="Grigoriev I.V."/>
            <person name="Nagy L.G."/>
            <person name="Hibbett D."/>
            <person name="Henrissat B."/>
            <person name="Matheny P.B."/>
            <person name="Labbe J."/>
            <person name="Martin F.M."/>
        </authorList>
    </citation>
    <scope>NUCLEOTIDE SEQUENCE</scope>
    <source>
        <strain evidence="1">FP105234-sp</strain>
    </source>
</reference>
<proteinExistence type="predicted"/>
<keyword evidence="2" id="KW-1185">Reference proteome</keyword>
<evidence type="ECO:0000313" key="2">
    <source>
        <dbReference type="Proteomes" id="UP000814033"/>
    </source>
</evidence>
<sequence>MTLCDVANWLAPAHTRASRRDACTHMSLCLLQLAVLYPRGFSPAFVCAIANPVRPSRSRTSYRRNLSLRCPPCCLCQQARAGMESSDVPRALKLPLSLGGARVSPFAGADLAMSGGLMPILMQALRHLLCRCHRRRRARLRSINRQIAYRCPRA</sequence>
<protein>
    <submittedName>
        <fullName evidence="1">Uncharacterized protein</fullName>
    </submittedName>
</protein>
<accession>A0ACB8RYI2</accession>
<name>A0ACB8RYI2_9AGAM</name>